<geneLocation type="plasmid" evidence="2">
    <name>II</name>
</geneLocation>
<name>A0A068TK30_NEOGA</name>
<gene>
    <name evidence="1" type="ORF">RG1141_PA10430</name>
</gene>
<dbReference type="AlphaFoldDB" id="A0A068TK30"/>
<protein>
    <submittedName>
        <fullName evidence="1">Uncharacterized protein</fullName>
    </submittedName>
</protein>
<reference evidence="2" key="1">
    <citation type="journal article" date="2014" name="BMC Genomics">
        <title>Genome sequencing of two Neorhizobium galegae strains reveals a noeT gene responsible for the unusual acetylation of the nodulation factors.</title>
        <authorList>
            <person name="Osterman J."/>
            <person name="Marsh J."/>
            <person name="Laine P.K."/>
            <person name="Zeng Z."/>
            <person name="Alatalo E."/>
            <person name="Sullivan J.T."/>
            <person name="Young J.P."/>
            <person name="Thomas-Oates J."/>
            <person name="Paulin L."/>
            <person name="Lindstrom K."/>
        </authorList>
    </citation>
    <scope>NUCLEOTIDE SEQUENCE [LARGE SCALE GENOMIC DNA]</scope>
    <source>
        <strain evidence="2">HAMBI 1141</strain>
        <plasmid evidence="2">II</plasmid>
    </source>
</reference>
<dbReference type="Proteomes" id="UP000028186">
    <property type="component" value="Plasmid pHAMBI1141a"/>
</dbReference>
<dbReference type="eggNOG" id="ENOG5030YT0">
    <property type="taxonomic scope" value="Bacteria"/>
</dbReference>
<dbReference type="HOGENOM" id="CLU_2357740_0_0_5"/>
<evidence type="ECO:0000313" key="1">
    <source>
        <dbReference type="EMBL" id="CDN57875.1"/>
    </source>
</evidence>
<keyword evidence="1" id="KW-0614">Plasmid</keyword>
<proteinExistence type="predicted"/>
<dbReference type="PATRIC" id="fig|1028801.3.peg.5647"/>
<dbReference type="KEGG" id="ngl:RG1141_PA10430"/>
<dbReference type="RefSeq" id="WP_157885319.1">
    <property type="nucleotide sequence ID" value="NZ_HG938356.1"/>
</dbReference>
<dbReference type="EMBL" id="HG938356">
    <property type="protein sequence ID" value="CDN57875.1"/>
    <property type="molecule type" value="Genomic_DNA"/>
</dbReference>
<accession>A0A068TK30</accession>
<evidence type="ECO:0000313" key="2">
    <source>
        <dbReference type="Proteomes" id="UP000028186"/>
    </source>
</evidence>
<organism evidence="1 2">
    <name type="scientific">Neorhizobium galegae bv. officinalis bv. officinalis str. HAMBI 1141</name>
    <dbReference type="NCBI Taxonomy" id="1028801"/>
    <lineage>
        <taxon>Bacteria</taxon>
        <taxon>Pseudomonadati</taxon>
        <taxon>Pseudomonadota</taxon>
        <taxon>Alphaproteobacteria</taxon>
        <taxon>Hyphomicrobiales</taxon>
        <taxon>Rhizobiaceae</taxon>
        <taxon>Rhizobium/Agrobacterium group</taxon>
        <taxon>Neorhizobium</taxon>
    </lineage>
</organism>
<sequence length="100" mass="11297">MSGKTEAQQETIRDLHVEEREEIFINLAQALQGTAREAWAEGIRHFAMLSNNMAEAIRTNADELARDDPDGAERVLKQAKAMISQFNAQHPYRMSSMAVH</sequence>